<feature type="transmembrane region" description="Helical" evidence="7">
    <location>
        <begin position="229"/>
        <end position="250"/>
    </location>
</feature>
<evidence type="ECO:0000256" key="6">
    <source>
        <dbReference type="ARBA" id="ARBA00023136"/>
    </source>
</evidence>
<dbReference type="OrthoDB" id="9804353at2"/>
<dbReference type="CDD" id="cd06261">
    <property type="entry name" value="TM_PBP2"/>
    <property type="match status" value="1"/>
</dbReference>
<evidence type="ECO:0000256" key="2">
    <source>
        <dbReference type="ARBA" id="ARBA00022448"/>
    </source>
</evidence>
<dbReference type="AlphaFoldDB" id="A0A3Q8X3Z9"/>
<evidence type="ECO:0000256" key="4">
    <source>
        <dbReference type="ARBA" id="ARBA00022692"/>
    </source>
</evidence>
<dbReference type="InterPro" id="IPR000515">
    <property type="entry name" value="MetI-like"/>
</dbReference>
<evidence type="ECO:0000259" key="8">
    <source>
        <dbReference type="PROSITE" id="PS50928"/>
    </source>
</evidence>
<evidence type="ECO:0000313" key="10">
    <source>
        <dbReference type="Proteomes" id="UP000272528"/>
    </source>
</evidence>
<dbReference type="GO" id="GO:0005886">
    <property type="term" value="C:plasma membrane"/>
    <property type="evidence" value="ECO:0007669"/>
    <property type="project" value="UniProtKB-SubCell"/>
</dbReference>
<reference evidence="10" key="1">
    <citation type="submission" date="2018-12" db="EMBL/GenBank/DDBJ databases">
        <title>Genome sequence of Peanibacillus sp.</title>
        <authorList>
            <person name="Subramani G."/>
            <person name="Srinivasan S."/>
            <person name="Kim M.K."/>
        </authorList>
    </citation>
    <scope>NUCLEOTIDE SEQUENCE [LARGE SCALE GENOMIC DNA]</scope>
    <source>
        <strain evidence="10">18JY67-1</strain>
    </source>
</reference>
<name>A0A3Q8X3Z9_9BACL</name>
<feature type="domain" description="ABC transmembrane type-1" evidence="8">
    <location>
        <begin position="100"/>
        <end position="280"/>
    </location>
</feature>
<evidence type="ECO:0000256" key="1">
    <source>
        <dbReference type="ARBA" id="ARBA00004651"/>
    </source>
</evidence>
<feature type="transmembrane region" description="Helical" evidence="7">
    <location>
        <begin position="108"/>
        <end position="129"/>
    </location>
</feature>
<dbReference type="GO" id="GO:0055085">
    <property type="term" value="P:transmembrane transport"/>
    <property type="evidence" value="ECO:0007669"/>
    <property type="project" value="InterPro"/>
</dbReference>
<dbReference type="InterPro" id="IPR035906">
    <property type="entry name" value="MetI-like_sf"/>
</dbReference>
<accession>A0A3Q8X3Z9</accession>
<keyword evidence="6 7" id="KW-0472">Membrane</keyword>
<organism evidence="9 10">
    <name type="scientific">Paenibacillus albus</name>
    <dbReference type="NCBI Taxonomy" id="2495582"/>
    <lineage>
        <taxon>Bacteria</taxon>
        <taxon>Bacillati</taxon>
        <taxon>Bacillota</taxon>
        <taxon>Bacilli</taxon>
        <taxon>Bacillales</taxon>
        <taxon>Paenibacillaceae</taxon>
        <taxon>Paenibacillus</taxon>
    </lineage>
</organism>
<dbReference type="RefSeq" id="WP_126014902.1">
    <property type="nucleotide sequence ID" value="NZ_CP034437.1"/>
</dbReference>
<feature type="transmembrane region" description="Helical" evidence="7">
    <location>
        <begin position="141"/>
        <end position="160"/>
    </location>
</feature>
<dbReference type="Pfam" id="PF00528">
    <property type="entry name" value="BPD_transp_1"/>
    <property type="match status" value="1"/>
</dbReference>
<dbReference type="Proteomes" id="UP000272528">
    <property type="component" value="Chromosome"/>
</dbReference>
<dbReference type="PANTHER" id="PTHR30151:SF0">
    <property type="entry name" value="ABC TRANSPORTER PERMEASE PROTEIN MJ0413-RELATED"/>
    <property type="match status" value="1"/>
</dbReference>
<evidence type="ECO:0000313" key="9">
    <source>
        <dbReference type="EMBL" id="AZN39883.1"/>
    </source>
</evidence>
<sequence>MANVSTTTTSTSTRSSGEVIGRYEAGNSASRHLNGSAVLQALRVKAQQWFRNLIVIVAFLALWEIAPRTGLVDNTFFPPLSTVLKAWWQLLLSGDLAEHTEASLSRSLGGFLLALVVSVPIGLAIGWWKPVAAYLNPLLEVMRNTAPLAILPVFILLLGLGETSKISIVFYACFFPLLLNTISGVKNVDPLLIKSAKSMGLSNIALFRKVIIPAAIPTIFIGIRQSGAASILVLVAAEMVGAKSGLGYLIQYTQFSFQIPEMYAGILSISVIGLILNYVILSIERKLTAWRQTYGD</sequence>
<evidence type="ECO:0000256" key="7">
    <source>
        <dbReference type="RuleBase" id="RU363032"/>
    </source>
</evidence>
<keyword evidence="10" id="KW-1185">Reference proteome</keyword>
<dbReference type="SUPFAM" id="SSF161098">
    <property type="entry name" value="MetI-like"/>
    <property type="match status" value="1"/>
</dbReference>
<keyword evidence="4 7" id="KW-0812">Transmembrane</keyword>
<gene>
    <name evidence="9" type="ORF">EJC50_09665</name>
</gene>
<comment type="subcellular location">
    <subcellularLocation>
        <location evidence="1 7">Cell membrane</location>
        <topology evidence="1 7">Multi-pass membrane protein</topology>
    </subcellularLocation>
</comment>
<dbReference type="EMBL" id="CP034437">
    <property type="protein sequence ID" value="AZN39883.1"/>
    <property type="molecule type" value="Genomic_DNA"/>
</dbReference>
<dbReference type="Gene3D" id="1.10.3720.10">
    <property type="entry name" value="MetI-like"/>
    <property type="match status" value="1"/>
</dbReference>
<feature type="transmembrane region" description="Helical" evidence="7">
    <location>
        <begin position="262"/>
        <end position="281"/>
    </location>
</feature>
<dbReference type="PANTHER" id="PTHR30151">
    <property type="entry name" value="ALKANE SULFONATE ABC TRANSPORTER-RELATED, MEMBRANE SUBUNIT"/>
    <property type="match status" value="1"/>
</dbReference>
<keyword evidence="3" id="KW-1003">Cell membrane</keyword>
<dbReference type="PROSITE" id="PS50928">
    <property type="entry name" value="ABC_TM1"/>
    <property type="match status" value="1"/>
</dbReference>
<evidence type="ECO:0000256" key="5">
    <source>
        <dbReference type="ARBA" id="ARBA00022989"/>
    </source>
</evidence>
<proteinExistence type="inferred from homology"/>
<keyword evidence="5 7" id="KW-1133">Transmembrane helix</keyword>
<keyword evidence="2 7" id="KW-0813">Transport</keyword>
<evidence type="ECO:0000256" key="3">
    <source>
        <dbReference type="ARBA" id="ARBA00022475"/>
    </source>
</evidence>
<protein>
    <submittedName>
        <fullName evidence="9">ABC transporter permease</fullName>
    </submittedName>
</protein>
<feature type="transmembrane region" description="Helical" evidence="7">
    <location>
        <begin position="166"/>
        <end position="185"/>
    </location>
</feature>
<feature type="transmembrane region" description="Helical" evidence="7">
    <location>
        <begin position="206"/>
        <end position="223"/>
    </location>
</feature>
<comment type="similarity">
    <text evidence="7">Belongs to the binding-protein-dependent transport system permease family.</text>
</comment>
<dbReference type="KEGG" id="palb:EJC50_09665"/>